<comment type="caution">
    <text evidence="1">The sequence shown here is derived from an EMBL/GenBank/DDBJ whole genome shotgun (WGS) entry which is preliminary data.</text>
</comment>
<dbReference type="AlphaFoldDB" id="A0A016WCM8"/>
<dbReference type="Gene3D" id="2.120.10.30">
    <property type="entry name" value="TolB, C-terminal domain"/>
    <property type="match status" value="1"/>
</dbReference>
<name>A0A016WCM8_9BILA</name>
<proteinExistence type="predicted"/>
<gene>
    <name evidence="1" type="primary">Acey_s0858.g2723</name>
    <name evidence="1" type="ORF">Y032_0858g2723</name>
</gene>
<dbReference type="SUPFAM" id="SSF63825">
    <property type="entry name" value="YWTD domain"/>
    <property type="match status" value="1"/>
</dbReference>
<evidence type="ECO:0008006" key="3">
    <source>
        <dbReference type="Google" id="ProtNLM"/>
    </source>
</evidence>
<dbReference type="SMART" id="SM00135">
    <property type="entry name" value="LY"/>
    <property type="match status" value="2"/>
</dbReference>
<dbReference type="SUPFAM" id="SSF57196">
    <property type="entry name" value="EGF/Laminin"/>
    <property type="match status" value="1"/>
</dbReference>
<accession>A0A016WCM8</accession>
<organism evidence="1 2">
    <name type="scientific">Ancylostoma ceylanicum</name>
    <dbReference type="NCBI Taxonomy" id="53326"/>
    <lineage>
        <taxon>Eukaryota</taxon>
        <taxon>Metazoa</taxon>
        <taxon>Ecdysozoa</taxon>
        <taxon>Nematoda</taxon>
        <taxon>Chromadorea</taxon>
        <taxon>Rhabditida</taxon>
        <taxon>Rhabditina</taxon>
        <taxon>Rhabditomorpha</taxon>
        <taxon>Strongyloidea</taxon>
        <taxon>Ancylostomatidae</taxon>
        <taxon>Ancylostomatinae</taxon>
        <taxon>Ancylostoma</taxon>
    </lineage>
</organism>
<dbReference type="InterPro" id="IPR011042">
    <property type="entry name" value="6-blade_b-propeller_TolB-like"/>
</dbReference>
<reference evidence="2" key="1">
    <citation type="journal article" date="2015" name="Nat. Genet.">
        <title>The genome and transcriptome of the zoonotic hookworm Ancylostoma ceylanicum identify infection-specific gene families.</title>
        <authorList>
            <person name="Schwarz E.M."/>
            <person name="Hu Y."/>
            <person name="Antoshechkin I."/>
            <person name="Miller M.M."/>
            <person name="Sternberg P.W."/>
            <person name="Aroian R.V."/>
        </authorList>
    </citation>
    <scope>NUCLEOTIDE SEQUENCE</scope>
    <source>
        <strain evidence="2">HY135</strain>
    </source>
</reference>
<dbReference type="STRING" id="53326.A0A016WCM8"/>
<dbReference type="Gene3D" id="2.10.25.10">
    <property type="entry name" value="Laminin"/>
    <property type="match status" value="1"/>
</dbReference>
<dbReference type="PANTHER" id="PTHR46513">
    <property type="entry name" value="VITELLOGENIN RECEPTOR-LIKE PROTEIN-RELATED-RELATED"/>
    <property type="match status" value="1"/>
</dbReference>
<dbReference type="PANTHER" id="PTHR46513:SF44">
    <property type="entry name" value="LDL RECEPTOR RELATED PROTEIN 4"/>
    <property type="match status" value="1"/>
</dbReference>
<dbReference type="EMBL" id="JARK01000458">
    <property type="protein sequence ID" value="EYC36773.1"/>
    <property type="molecule type" value="Genomic_DNA"/>
</dbReference>
<dbReference type="InterPro" id="IPR050778">
    <property type="entry name" value="Cueball_EGF_LRP_Nidogen"/>
</dbReference>
<keyword evidence="2" id="KW-1185">Reference proteome</keyword>
<dbReference type="OrthoDB" id="72419at2759"/>
<dbReference type="Pfam" id="PF14670">
    <property type="entry name" value="FXa_inhibition"/>
    <property type="match status" value="1"/>
</dbReference>
<dbReference type="Proteomes" id="UP000024635">
    <property type="component" value="Unassembled WGS sequence"/>
</dbReference>
<protein>
    <recommendedName>
        <fullName evidence="3">Low-density lipoprotein receptor repeat class B</fullName>
    </recommendedName>
</protein>
<dbReference type="InterPro" id="IPR000033">
    <property type="entry name" value="LDLR_classB_rpt"/>
</dbReference>
<evidence type="ECO:0000313" key="2">
    <source>
        <dbReference type="Proteomes" id="UP000024635"/>
    </source>
</evidence>
<sequence length="228" mass="25696">MAGSYACEKCTDKKQMAGNFNASGTKFTWTKPNPCSISNGDCSHFCLLMNVQPWSQCLCPLGIRLLSDGKTCDPRGIDKVLLVSAVSGLYQISLDTYDFASKQLLFEGVNHEGFTRKFYDIDFDPIEKTIFWIDASTGCIRKCNLDGSHAKDVMFVPNSVKVFRLDYVSRNIYWIDAALNRISVTSTGTAYTKFIVSRGANKIQTLALDLIDRHIYFSTTFFMEFLTR</sequence>
<evidence type="ECO:0000313" key="1">
    <source>
        <dbReference type="EMBL" id="EYC36773.1"/>
    </source>
</evidence>